<dbReference type="GO" id="GO:0016413">
    <property type="term" value="F:O-acetyltransferase activity"/>
    <property type="evidence" value="ECO:0007669"/>
    <property type="project" value="InterPro"/>
</dbReference>
<dbReference type="EMBL" id="KV417811">
    <property type="protein sequence ID" value="KZP05935.1"/>
    <property type="molecule type" value="Genomic_DNA"/>
</dbReference>
<protein>
    <submittedName>
        <fullName evidence="1">Uncharacterized protein</fullName>
    </submittedName>
</protein>
<dbReference type="AlphaFoldDB" id="A0A167WCJ0"/>
<sequence>MSDRSDALQFAGFEGCASDREYFWHLASDTESQWDRWPGVTSYKWKPSDECDVRPLDGAEMLRDMVEDGGWLLMGDSITEGHFFSLSCLLSPHVRATPNYTENPYFDRAWPQNLYLNPASPLIATFNLPANFSVEHTPLVTFRRNDLLLSKEELVDLHRELYNPKEDVELFSEEGFWSLSPKEYMALFTAAAPQGNYGTLIASTGGHWTTTLLHGFRDEAAGADAGFGIDGVIGFFEHAMEKWAKEVQALMYEDQRANPRRKPRRVVVRAYTPGHEDCKDHRAPWTAYQPGRWKFYNWFWITDYNQKFEKVLKSPSYPDIFYLPIDTPALLRPDAHASGDCLHIMAGAGVLEGWSHYIWHFVSKELAGRIR</sequence>
<dbReference type="STRING" id="436010.A0A167WCJ0"/>
<accession>A0A167WCJ0</accession>
<dbReference type="PANTHER" id="PTHR32285">
    <property type="entry name" value="PROTEIN TRICHOME BIREFRINGENCE-LIKE 9-RELATED"/>
    <property type="match status" value="1"/>
</dbReference>
<proteinExistence type="predicted"/>
<dbReference type="PANTHER" id="PTHR32285:SF213">
    <property type="entry name" value="PROTEIN TRICHOME BIREFRINGENCE-LIKE 11"/>
    <property type="match status" value="1"/>
</dbReference>
<name>A0A167WCJ0_9AGAM</name>
<reference evidence="1" key="1">
    <citation type="journal article" date="2016" name="Mol. Biol. Evol.">
        <title>Comparative Genomics of Early-Diverging Mushroom-Forming Fungi Provides Insights into the Origins of Lignocellulose Decay Capabilities.</title>
        <authorList>
            <person name="Nagy L.G."/>
            <person name="Riley R."/>
            <person name="Tritt A."/>
            <person name="Adam C."/>
            <person name="Daum C."/>
            <person name="Floudas D."/>
            <person name="Sun H."/>
            <person name="Yadav J.S."/>
            <person name="Pangilinan J."/>
            <person name="Larsson K.H."/>
            <person name="Matsuura K."/>
            <person name="Barry K."/>
            <person name="Labutti K."/>
            <person name="Kuo R."/>
            <person name="Ohm R.A."/>
            <person name="Bhattacharya S.S."/>
            <person name="Shirouzu T."/>
            <person name="Yoshinaga Y."/>
            <person name="Martin F.M."/>
            <person name="Grigoriev I.V."/>
            <person name="Hibbett D.S."/>
        </authorList>
    </citation>
    <scope>NUCLEOTIDE SEQUENCE [LARGE SCALE GENOMIC DNA]</scope>
    <source>
        <strain evidence="1">CBS 109695</strain>
    </source>
</reference>
<dbReference type="OrthoDB" id="630188at2759"/>
<organism evidence="1">
    <name type="scientific">Athelia psychrophila</name>
    <dbReference type="NCBI Taxonomy" id="1759441"/>
    <lineage>
        <taxon>Eukaryota</taxon>
        <taxon>Fungi</taxon>
        <taxon>Dikarya</taxon>
        <taxon>Basidiomycota</taxon>
        <taxon>Agaricomycotina</taxon>
        <taxon>Agaricomycetes</taxon>
        <taxon>Agaricomycetidae</taxon>
        <taxon>Atheliales</taxon>
        <taxon>Atheliaceae</taxon>
        <taxon>Athelia</taxon>
    </lineage>
</organism>
<gene>
    <name evidence="1" type="ORF">FIBSPDRAFT_876986</name>
</gene>
<dbReference type="GO" id="GO:0005794">
    <property type="term" value="C:Golgi apparatus"/>
    <property type="evidence" value="ECO:0007669"/>
    <property type="project" value="TreeGrafter"/>
</dbReference>
<dbReference type="InterPro" id="IPR029962">
    <property type="entry name" value="TBL"/>
</dbReference>
<evidence type="ECO:0000313" key="1">
    <source>
        <dbReference type="EMBL" id="KZP05935.1"/>
    </source>
</evidence>